<organism evidence="1 2">
    <name type="scientific">Bacteroides caccae</name>
    <dbReference type="NCBI Taxonomy" id="47678"/>
    <lineage>
        <taxon>Bacteria</taxon>
        <taxon>Pseudomonadati</taxon>
        <taxon>Bacteroidota</taxon>
        <taxon>Bacteroidia</taxon>
        <taxon>Bacteroidales</taxon>
        <taxon>Bacteroidaceae</taxon>
        <taxon>Bacteroides</taxon>
    </lineage>
</organism>
<dbReference type="EMBL" id="CZBL01000035">
    <property type="protein sequence ID" value="CUQ55630.1"/>
    <property type="molecule type" value="Genomic_DNA"/>
</dbReference>
<name>A0A174XHA2_9BACE</name>
<protein>
    <submittedName>
        <fullName evidence="1">Putative clindamycin resistance transfer factor</fullName>
    </submittedName>
</protein>
<sequence>MEEKRPNTPRNSTVAVSPEIGKKLERFCASCGITKKDFISLSLDYFQRYGINPAKHESPAKEMEKLIKKNDQVIGFIRKQEQDILRPMLEAITTTEARIKADFDSLAKYEKICEFVDASIKACDDIADEKKMIITEMNRMYDTSVKHNNNVIRIIKMLVQHLDEKGKAGLMDRLFG</sequence>
<gene>
    <name evidence="1" type="ORF">ERS852558_04539</name>
</gene>
<dbReference type="InterPro" id="IPR048012">
    <property type="entry name" value="BfmA-like_N"/>
</dbReference>
<reference evidence="1 2" key="1">
    <citation type="submission" date="2015-09" db="EMBL/GenBank/DDBJ databases">
        <authorList>
            <consortium name="Pathogen Informatics"/>
        </authorList>
    </citation>
    <scope>NUCLEOTIDE SEQUENCE [LARGE SCALE GENOMIC DNA]</scope>
    <source>
        <strain evidence="1 2">2789STDY5834946</strain>
    </source>
</reference>
<proteinExistence type="predicted"/>
<dbReference type="Proteomes" id="UP000095725">
    <property type="component" value="Unassembled WGS sequence"/>
</dbReference>
<dbReference type="AlphaFoldDB" id="A0A174XHA2"/>
<dbReference type="NCBIfam" id="NF041200">
    <property type="entry name" value="mob_BfmA_Nterm"/>
    <property type="match status" value="1"/>
</dbReference>
<evidence type="ECO:0000313" key="2">
    <source>
        <dbReference type="Proteomes" id="UP000095725"/>
    </source>
</evidence>
<dbReference type="RefSeq" id="WP_005799217.1">
    <property type="nucleotide sequence ID" value="NZ_CZBL01000035.1"/>
</dbReference>
<evidence type="ECO:0000313" key="1">
    <source>
        <dbReference type="EMBL" id="CUQ55630.1"/>
    </source>
</evidence>
<accession>A0A174XHA2</accession>